<organism evidence="2 3">
    <name type="scientific">Coleophoma crateriformis</name>
    <dbReference type="NCBI Taxonomy" id="565419"/>
    <lineage>
        <taxon>Eukaryota</taxon>
        <taxon>Fungi</taxon>
        <taxon>Dikarya</taxon>
        <taxon>Ascomycota</taxon>
        <taxon>Pezizomycotina</taxon>
        <taxon>Leotiomycetes</taxon>
        <taxon>Helotiales</taxon>
        <taxon>Dermateaceae</taxon>
        <taxon>Coleophoma</taxon>
    </lineage>
</organism>
<feature type="region of interest" description="Disordered" evidence="1">
    <location>
        <begin position="29"/>
        <end position="49"/>
    </location>
</feature>
<protein>
    <submittedName>
        <fullName evidence="2">Uncharacterized protein</fullName>
    </submittedName>
</protein>
<feature type="region of interest" description="Disordered" evidence="1">
    <location>
        <begin position="270"/>
        <end position="301"/>
    </location>
</feature>
<keyword evidence="3" id="KW-1185">Reference proteome</keyword>
<evidence type="ECO:0000313" key="3">
    <source>
        <dbReference type="Proteomes" id="UP000256328"/>
    </source>
</evidence>
<comment type="caution">
    <text evidence="2">The sequence shown here is derived from an EMBL/GenBank/DDBJ whole genome shotgun (WGS) entry which is preliminary data.</text>
</comment>
<feature type="compositionally biased region" description="Basic and acidic residues" evidence="1">
    <location>
        <begin position="29"/>
        <end position="40"/>
    </location>
</feature>
<feature type="compositionally biased region" description="Polar residues" evidence="1">
    <location>
        <begin position="282"/>
        <end position="301"/>
    </location>
</feature>
<sequence length="301" mass="32401">MNTGPCGVGMEDGSWENAGRCHGETAYKHETRNQHDESRDAGASTMLPPCRHRHPPSRWPFDLSLSRSVGLAVGRSIRWSGGVSSAPSPALEQMDVAVDLPRRNRCSRRWCQAAAPIMTALGTSTINSNFGRAAPIRELRCSDDILDGELRCWAEEPYPSGVAMLPASQALPCLPRLRPFPASRVWMGGGSDGQMIGQQANQANQGAGEAAAGLNLAEVAHGPTIRASDPKYATLVSVAAAIMRVDPSYPSSPFTTCAFHLSRPSWHQTSSRQAADAAHQSWPRSRTHGANPNFTTLFGFT</sequence>
<dbReference type="Proteomes" id="UP000256328">
    <property type="component" value="Unassembled WGS sequence"/>
</dbReference>
<evidence type="ECO:0000256" key="1">
    <source>
        <dbReference type="SAM" id="MobiDB-lite"/>
    </source>
</evidence>
<dbReference type="EMBL" id="PDLN01000010">
    <property type="protein sequence ID" value="RDW73615.1"/>
    <property type="molecule type" value="Genomic_DNA"/>
</dbReference>
<gene>
    <name evidence="2" type="ORF">BP5796_07057</name>
</gene>
<accession>A0A3D8RHT8</accession>
<dbReference type="AlphaFoldDB" id="A0A3D8RHT8"/>
<evidence type="ECO:0000313" key="2">
    <source>
        <dbReference type="EMBL" id="RDW73615.1"/>
    </source>
</evidence>
<name>A0A3D8RHT8_9HELO</name>
<proteinExistence type="predicted"/>
<reference evidence="2 3" key="1">
    <citation type="journal article" date="2018" name="IMA Fungus">
        <title>IMA Genome-F 9: Draft genome sequence of Annulohypoxylon stygium, Aspergillus mulundensis, Berkeleyomyces basicola (syn. Thielaviopsis basicola), Ceratocystis smalleyi, two Cercospora beticola strains, Coleophoma cylindrospora, Fusarium fracticaudum, Phialophora cf. hyalina, and Morchella septimelata.</title>
        <authorList>
            <person name="Wingfield B.D."/>
            <person name="Bills G.F."/>
            <person name="Dong Y."/>
            <person name="Huang W."/>
            <person name="Nel W.J."/>
            <person name="Swalarsk-Parry B.S."/>
            <person name="Vaghefi N."/>
            <person name="Wilken P.M."/>
            <person name="An Z."/>
            <person name="de Beer Z.W."/>
            <person name="De Vos L."/>
            <person name="Chen L."/>
            <person name="Duong T.A."/>
            <person name="Gao Y."/>
            <person name="Hammerbacher A."/>
            <person name="Kikkert J.R."/>
            <person name="Li Y."/>
            <person name="Li H."/>
            <person name="Li K."/>
            <person name="Li Q."/>
            <person name="Liu X."/>
            <person name="Ma X."/>
            <person name="Naidoo K."/>
            <person name="Pethybridge S.J."/>
            <person name="Sun J."/>
            <person name="Steenkamp E.T."/>
            <person name="van der Nest M.A."/>
            <person name="van Wyk S."/>
            <person name="Wingfield M.J."/>
            <person name="Xiong C."/>
            <person name="Yue Q."/>
            <person name="Zhang X."/>
        </authorList>
    </citation>
    <scope>NUCLEOTIDE SEQUENCE [LARGE SCALE GENOMIC DNA]</scope>
    <source>
        <strain evidence="2 3">BP5796</strain>
    </source>
</reference>